<reference evidence="1" key="1">
    <citation type="submission" date="2019-12" db="EMBL/GenBank/DDBJ databases">
        <title>An insight into the sialome of adult female Ixodes ricinus ticks feeding for 6 days.</title>
        <authorList>
            <person name="Perner J."/>
            <person name="Ribeiro J.M.C."/>
        </authorList>
    </citation>
    <scope>NUCLEOTIDE SEQUENCE</scope>
    <source>
        <strain evidence="1">Semi-engorged</strain>
        <tissue evidence="1">Salivary glands</tissue>
    </source>
</reference>
<sequence>MDHIRAVLHSIFPGVLLEQVCLHQLDGVLGLRHQVLEELDLVLLVEAAHHGAHPQLSILEQQLHHVGAHVARGSRHQHHFFGMVLLGQ</sequence>
<organism evidence="1">
    <name type="scientific">Ixodes ricinus</name>
    <name type="common">Common tick</name>
    <name type="synonym">Acarus ricinus</name>
    <dbReference type="NCBI Taxonomy" id="34613"/>
    <lineage>
        <taxon>Eukaryota</taxon>
        <taxon>Metazoa</taxon>
        <taxon>Ecdysozoa</taxon>
        <taxon>Arthropoda</taxon>
        <taxon>Chelicerata</taxon>
        <taxon>Arachnida</taxon>
        <taxon>Acari</taxon>
        <taxon>Parasitiformes</taxon>
        <taxon>Ixodida</taxon>
        <taxon>Ixodoidea</taxon>
        <taxon>Ixodidae</taxon>
        <taxon>Ixodinae</taxon>
        <taxon>Ixodes</taxon>
    </lineage>
</organism>
<dbReference type="EMBL" id="GIFC01003763">
    <property type="protein sequence ID" value="MXU85846.1"/>
    <property type="molecule type" value="Transcribed_RNA"/>
</dbReference>
<dbReference type="AlphaFoldDB" id="A0A6B0UC93"/>
<proteinExistence type="predicted"/>
<protein>
    <submittedName>
        <fullName evidence="1">Putative secreted protein</fullName>
    </submittedName>
</protein>
<evidence type="ECO:0000313" key="1">
    <source>
        <dbReference type="EMBL" id="MXU85846.1"/>
    </source>
</evidence>
<accession>A0A6B0UC93</accession>
<name>A0A6B0UC93_IXORI</name>